<keyword evidence="2" id="KW-1185">Reference proteome</keyword>
<gene>
    <name evidence="1" type="ORF">CTI12_AA262230</name>
</gene>
<dbReference type="GO" id="GO:0003677">
    <property type="term" value="F:DNA binding"/>
    <property type="evidence" value="ECO:0007669"/>
    <property type="project" value="UniProtKB-KW"/>
</dbReference>
<dbReference type="PANTHER" id="PTHR21717:SF70">
    <property type="entry name" value="TELOMERE REPEAT-BINDING PROTEIN 2-RELATED"/>
    <property type="match status" value="1"/>
</dbReference>
<comment type="caution">
    <text evidence="1">The sequence shown here is derived from an EMBL/GenBank/DDBJ whole genome shotgun (WGS) entry which is preliminary data.</text>
</comment>
<keyword evidence="1" id="KW-0238">DNA-binding</keyword>
<proteinExistence type="predicted"/>
<evidence type="ECO:0000313" key="2">
    <source>
        <dbReference type="Proteomes" id="UP000245207"/>
    </source>
</evidence>
<organism evidence="1 2">
    <name type="scientific">Artemisia annua</name>
    <name type="common">Sweet wormwood</name>
    <dbReference type="NCBI Taxonomy" id="35608"/>
    <lineage>
        <taxon>Eukaryota</taxon>
        <taxon>Viridiplantae</taxon>
        <taxon>Streptophyta</taxon>
        <taxon>Embryophyta</taxon>
        <taxon>Tracheophyta</taxon>
        <taxon>Spermatophyta</taxon>
        <taxon>Magnoliopsida</taxon>
        <taxon>eudicotyledons</taxon>
        <taxon>Gunneridae</taxon>
        <taxon>Pentapetalae</taxon>
        <taxon>asterids</taxon>
        <taxon>campanulids</taxon>
        <taxon>Asterales</taxon>
        <taxon>Asteraceae</taxon>
        <taxon>Asteroideae</taxon>
        <taxon>Anthemideae</taxon>
        <taxon>Artemisiinae</taxon>
        <taxon>Artemisia</taxon>
    </lineage>
</organism>
<sequence length="98" mass="10604">MDFLGDSDDGFEMGFSGGASAVDGGGFSIGDSTLVLGWRDVKMHSFDDANHSTYVDLKDKWKTLVHTVSIAPQQRRGKPVPQNLLDRVLAAHTLVAPM</sequence>
<dbReference type="Gene3D" id="1.10.246.220">
    <property type="match status" value="1"/>
</dbReference>
<dbReference type="EMBL" id="PKPP01004888">
    <property type="protein sequence ID" value="PWA62337.1"/>
    <property type="molecule type" value="Genomic_DNA"/>
</dbReference>
<dbReference type="PANTHER" id="PTHR21717">
    <property type="entry name" value="TELOMERIC REPEAT BINDING PROTEIN"/>
    <property type="match status" value="1"/>
</dbReference>
<evidence type="ECO:0000313" key="1">
    <source>
        <dbReference type="EMBL" id="PWA62337.1"/>
    </source>
</evidence>
<keyword evidence="1" id="KW-0371">Homeobox</keyword>
<dbReference type="STRING" id="35608.A0A2U1MM78"/>
<reference evidence="1 2" key="1">
    <citation type="journal article" date="2018" name="Mol. Plant">
        <title>The genome of Artemisia annua provides insight into the evolution of Asteraceae family and artemisinin biosynthesis.</title>
        <authorList>
            <person name="Shen Q."/>
            <person name="Zhang L."/>
            <person name="Liao Z."/>
            <person name="Wang S."/>
            <person name="Yan T."/>
            <person name="Shi P."/>
            <person name="Liu M."/>
            <person name="Fu X."/>
            <person name="Pan Q."/>
            <person name="Wang Y."/>
            <person name="Lv Z."/>
            <person name="Lu X."/>
            <person name="Zhang F."/>
            <person name="Jiang W."/>
            <person name="Ma Y."/>
            <person name="Chen M."/>
            <person name="Hao X."/>
            <person name="Li L."/>
            <person name="Tang Y."/>
            <person name="Lv G."/>
            <person name="Zhou Y."/>
            <person name="Sun X."/>
            <person name="Brodelius P.E."/>
            <person name="Rose J.K.C."/>
            <person name="Tang K."/>
        </authorList>
    </citation>
    <scope>NUCLEOTIDE SEQUENCE [LARGE SCALE GENOMIC DNA]</scope>
    <source>
        <strain evidence="2">cv. Huhao1</strain>
        <tissue evidence="1">Leaf</tissue>
    </source>
</reference>
<protein>
    <submittedName>
        <fullName evidence="1">Homeodomain-like, Ubiquitin-related domain protein</fullName>
    </submittedName>
</protein>
<dbReference type="Proteomes" id="UP000245207">
    <property type="component" value="Unassembled WGS sequence"/>
</dbReference>
<dbReference type="AlphaFoldDB" id="A0A2U1MM78"/>
<dbReference type="OrthoDB" id="2020981at2759"/>
<dbReference type="InterPro" id="IPR031105">
    <property type="entry name" value="TRP_plant"/>
</dbReference>
<accession>A0A2U1MM78</accession>
<name>A0A2U1MM78_ARTAN</name>